<keyword evidence="2" id="KW-1185">Reference proteome</keyword>
<organism evidence="1 2">
    <name type="scientific">Tissierella simiarum</name>
    <dbReference type="NCBI Taxonomy" id="2841534"/>
    <lineage>
        <taxon>Bacteria</taxon>
        <taxon>Bacillati</taxon>
        <taxon>Bacillota</taxon>
        <taxon>Tissierellia</taxon>
        <taxon>Tissierellales</taxon>
        <taxon>Tissierellaceae</taxon>
        <taxon>Tissierella</taxon>
    </lineage>
</organism>
<sequence length="80" mass="8940">MGKTLLSALIAKVFGTTGVIATVVADFLIADYANEAWLEMTRETYGNQYALNHYKYVETYYTVTGSVTTKTHYNPAIYSN</sequence>
<accession>A0ABS6EC51</accession>
<dbReference type="EMBL" id="JAHLPM010000033">
    <property type="protein sequence ID" value="MBU5440344.1"/>
    <property type="molecule type" value="Genomic_DNA"/>
</dbReference>
<gene>
    <name evidence="1" type="ORF">KQI42_20315</name>
</gene>
<evidence type="ECO:0000313" key="1">
    <source>
        <dbReference type="EMBL" id="MBU5440344.1"/>
    </source>
</evidence>
<dbReference type="RefSeq" id="WP_216522555.1">
    <property type="nucleotide sequence ID" value="NZ_JAHLPM010000033.1"/>
</dbReference>
<name>A0ABS6EC51_9FIRM</name>
<comment type="caution">
    <text evidence="1">The sequence shown here is derived from an EMBL/GenBank/DDBJ whole genome shotgun (WGS) entry which is preliminary data.</text>
</comment>
<dbReference type="Proteomes" id="UP000749471">
    <property type="component" value="Unassembled WGS sequence"/>
</dbReference>
<evidence type="ECO:0000313" key="2">
    <source>
        <dbReference type="Proteomes" id="UP000749471"/>
    </source>
</evidence>
<reference evidence="1 2" key="1">
    <citation type="submission" date="2021-06" db="EMBL/GenBank/DDBJ databases">
        <authorList>
            <person name="Sun Q."/>
            <person name="Li D."/>
        </authorList>
    </citation>
    <scope>NUCLEOTIDE SEQUENCE [LARGE SCALE GENOMIC DNA]</scope>
    <source>
        <strain evidence="1 2">MSJ-40</strain>
    </source>
</reference>
<protein>
    <submittedName>
        <fullName evidence="1">Uncharacterized protein</fullName>
    </submittedName>
</protein>
<proteinExistence type="predicted"/>